<dbReference type="RefSeq" id="WP_344293466.1">
    <property type="nucleotide sequence ID" value="NZ_BAAAPF010000276.1"/>
</dbReference>
<proteinExistence type="predicted"/>
<evidence type="ECO:0000259" key="1">
    <source>
        <dbReference type="Pfam" id="PF04149"/>
    </source>
</evidence>
<dbReference type="Proteomes" id="UP001500443">
    <property type="component" value="Unassembled WGS sequence"/>
</dbReference>
<comment type="caution">
    <text evidence="2">The sequence shown here is derived from an EMBL/GenBank/DDBJ whole genome shotgun (WGS) entry which is preliminary data.</text>
</comment>
<protein>
    <recommendedName>
        <fullName evidence="1">DUF397 domain-containing protein</fullName>
    </recommendedName>
</protein>
<dbReference type="EMBL" id="BAAAPF010000276">
    <property type="protein sequence ID" value="GAA1500398.1"/>
    <property type="molecule type" value="Genomic_DNA"/>
</dbReference>
<keyword evidence="3" id="KW-1185">Reference proteome</keyword>
<sequence>MTAWNDRFDLSDARWRKTSYSDSPATACLEVADGFHATLVPVRDSKDPHGPALVFTAAAWESFVDGVKSGDFGA</sequence>
<dbReference type="InterPro" id="IPR007278">
    <property type="entry name" value="DUF397"/>
</dbReference>
<name>A0ABN1ZKK8_9ACTN</name>
<reference evidence="2 3" key="1">
    <citation type="journal article" date="2019" name="Int. J. Syst. Evol. Microbiol.">
        <title>The Global Catalogue of Microorganisms (GCM) 10K type strain sequencing project: providing services to taxonomists for standard genome sequencing and annotation.</title>
        <authorList>
            <consortium name="The Broad Institute Genomics Platform"/>
            <consortium name="The Broad Institute Genome Sequencing Center for Infectious Disease"/>
            <person name="Wu L."/>
            <person name="Ma J."/>
        </authorList>
    </citation>
    <scope>NUCLEOTIDE SEQUENCE [LARGE SCALE GENOMIC DNA]</scope>
    <source>
        <strain evidence="2 3">JCM 15481</strain>
    </source>
</reference>
<gene>
    <name evidence="2" type="ORF">GCM10009802_55770</name>
</gene>
<accession>A0ABN1ZKK8</accession>
<dbReference type="Pfam" id="PF04149">
    <property type="entry name" value="DUF397"/>
    <property type="match status" value="1"/>
</dbReference>
<evidence type="ECO:0000313" key="2">
    <source>
        <dbReference type="EMBL" id="GAA1500398.1"/>
    </source>
</evidence>
<evidence type="ECO:0000313" key="3">
    <source>
        <dbReference type="Proteomes" id="UP001500443"/>
    </source>
</evidence>
<organism evidence="2 3">
    <name type="scientific">Streptomyces synnematoformans</name>
    <dbReference type="NCBI Taxonomy" id="415721"/>
    <lineage>
        <taxon>Bacteria</taxon>
        <taxon>Bacillati</taxon>
        <taxon>Actinomycetota</taxon>
        <taxon>Actinomycetes</taxon>
        <taxon>Kitasatosporales</taxon>
        <taxon>Streptomycetaceae</taxon>
        <taxon>Streptomyces</taxon>
    </lineage>
</organism>
<feature type="domain" description="DUF397" evidence="1">
    <location>
        <begin position="13"/>
        <end position="68"/>
    </location>
</feature>